<keyword evidence="1" id="KW-0812">Transmembrane</keyword>
<dbReference type="NCBIfam" id="TIGR02122">
    <property type="entry name" value="TRAP_TAXI"/>
    <property type="match status" value="1"/>
</dbReference>
<dbReference type="Gene3D" id="3.40.190.10">
    <property type="entry name" value="Periplasmic binding protein-like II"/>
    <property type="match status" value="2"/>
</dbReference>
<evidence type="ECO:0000256" key="1">
    <source>
        <dbReference type="SAM" id="Phobius"/>
    </source>
</evidence>
<evidence type="ECO:0000313" key="2">
    <source>
        <dbReference type="EMBL" id="MBT8550849.1"/>
    </source>
</evidence>
<feature type="transmembrane region" description="Helical" evidence="1">
    <location>
        <begin position="319"/>
        <end position="342"/>
    </location>
</feature>
<keyword evidence="1" id="KW-0472">Membrane</keyword>
<proteinExistence type="predicted"/>
<comment type="caution">
    <text evidence="2">The sequence shown here is derived from an EMBL/GenBank/DDBJ whole genome shotgun (WGS) entry which is preliminary data.</text>
</comment>
<protein>
    <submittedName>
        <fullName evidence="2">TAXI family TRAP transporter solute-binding subunit</fullName>
    </submittedName>
</protein>
<dbReference type="InterPro" id="IPR011852">
    <property type="entry name" value="TRAP_TAXI"/>
</dbReference>
<name>A0A9Q2WGS6_9BURK</name>
<dbReference type="SUPFAM" id="SSF53850">
    <property type="entry name" value="Periplasmic binding protein-like II"/>
    <property type="match status" value="1"/>
</dbReference>
<dbReference type="PANTHER" id="PTHR42941:SF1">
    <property type="entry name" value="SLL1037 PROTEIN"/>
    <property type="match status" value="1"/>
</dbReference>
<reference evidence="2" key="1">
    <citation type="journal article" date="2021" name="Genome Biol. Evol.">
        <title>Continental-Scale Gene Flow Prevents Allopatric Divergence of Pelagic Freshwater Bacteria.</title>
        <authorList>
            <person name="Hoetzinger M."/>
            <person name="Pitt A."/>
            <person name="Huemer A."/>
            <person name="Hahn M.W."/>
        </authorList>
    </citation>
    <scope>NUCLEOTIDE SEQUENCE</scope>
    <source>
        <strain evidence="2">SM1-W8</strain>
    </source>
</reference>
<accession>A0A9Q2WGS6</accession>
<keyword evidence="1" id="KW-1133">Transmembrane helix</keyword>
<dbReference type="PANTHER" id="PTHR42941">
    <property type="entry name" value="SLL1037 PROTEIN"/>
    <property type="match status" value="1"/>
</dbReference>
<dbReference type="Proteomes" id="UP000783102">
    <property type="component" value="Unassembled WGS sequence"/>
</dbReference>
<dbReference type="AlphaFoldDB" id="A0A9Q2WGS6"/>
<organism evidence="2 3">
    <name type="scientific">Polynucleobacter paneuropaeus</name>
    <dbReference type="NCBI Taxonomy" id="2527775"/>
    <lineage>
        <taxon>Bacteria</taxon>
        <taxon>Pseudomonadati</taxon>
        <taxon>Pseudomonadota</taxon>
        <taxon>Betaproteobacteria</taxon>
        <taxon>Burkholderiales</taxon>
        <taxon>Burkholderiaceae</taxon>
        <taxon>Polynucleobacter</taxon>
    </lineage>
</organism>
<dbReference type="EMBL" id="JAANEY010000001">
    <property type="protein sequence ID" value="MBT8550849.1"/>
    <property type="molecule type" value="Genomic_DNA"/>
</dbReference>
<gene>
    <name evidence="2" type="ORF">G6731_02595</name>
</gene>
<sequence length="426" mass="47828">MTKKQVTLYLAALGFLIAIAVAIVELFLLPPNTVDIAAGPKGTYLYETAQKYAQEFEKSGVKVNVIETNGTLENIALVNHDTKNIEFGFIEGGAANSANYPNLESLGSIVYAPIWVFYRSKLGTIRDINDLKGKRIALGFITQGVHNNATHILNAVGITAQNSQFFDLGRKDALKALEANEIDAMFTSAPAEDPLIKKLFNSPNVSVLNWLDAEGISRNMREFHVLTLPMGTIDLINNKPANNMNLLATTFTVVAQKETHSALIYLMMGILDDIHQPPSFLHTENEFPADLDVDFPLSADAQNYYSRGGKPFLQKHLPYWAASFVGKLLLVLVPLLAIIYPFSQAYPVLTQWFYTRRVNRFYLMLVKIEKRFDEGGNREITQQELESLRSQIEALIKQEKIPSSYTNLLYDLREHVSQVMKRHVIS</sequence>
<dbReference type="Pfam" id="PF16868">
    <property type="entry name" value="NMT1_3"/>
    <property type="match status" value="1"/>
</dbReference>
<evidence type="ECO:0000313" key="3">
    <source>
        <dbReference type="Proteomes" id="UP000783102"/>
    </source>
</evidence>